<accession>A0A8J2K510</accession>
<protein>
    <submittedName>
        <fullName evidence="2">Uncharacterized protein</fullName>
    </submittedName>
</protein>
<proteinExistence type="predicted"/>
<evidence type="ECO:0000313" key="2">
    <source>
        <dbReference type="EMBL" id="CAG7729669.1"/>
    </source>
</evidence>
<reference evidence="2" key="1">
    <citation type="submission" date="2021-06" db="EMBL/GenBank/DDBJ databases">
        <authorList>
            <person name="Hodson N. C."/>
            <person name="Mongue J. A."/>
            <person name="Jaron S. K."/>
        </authorList>
    </citation>
    <scope>NUCLEOTIDE SEQUENCE</scope>
</reference>
<dbReference type="AlphaFoldDB" id="A0A8J2K510"/>
<comment type="caution">
    <text evidence="2">The sequence shown here is derived from an EMBL/GenBank/DDBJ whole genome shotgun (WGS) entry which is preliminary data.</text>
</comment>
<feature type="compositionally biased region" description="Polar residues" evidence="1">
    <location>
        <begin position="235"/>
        <end position="245"/>
    </location>
</feature>
<dbReference type="CDD" id="cd16448">
    <property type="entry name" value="RING-H2"/>
    <property type="match status" value="1"/>
</dbReference>
<sequence>MQTRRVTTTIAATKLNCKKKYGRNAYFDQPDDKIDIPTSVDQIVTTCKASFHNICVTEWLMLTKSLTCPACDVVMTFAEMRKKHFKEVQESQDPLYRMTRLGIEDPVVAVAPASSASSASTVDAAKGDFRGGKIQPQVMQSDVLHNHVLTKCITYMYSGKSKLLEELENSEPDANDESDWGVAPPWSANLIDGSVKDEPIVFDMTPYHSRSTSSSQGSDSATHSTTESESHESIRCNSLDGNLAA</sequence>
<feature type="region of interest" description="Disordered" evidence="1">
    <location>
        <begin position="203"/>
        <end position="245"/>
    </location>
</feature>
<feature type="compositionally biased region" description="Low complexity" evidence="1">
    <location>
        <begin position="209"/>
        <end position="225"/>
    </location>
</feature>
<keyword evidence="3" id="KW-1185">Reference proteome</keyword>
<gene>
    <name evidence="2" type="ORF">AFUS01_LOCUS18367</name>
</gene>
<dbReference type="Proteomes" id="UP000708208">
    <property type="component" value="Unassembled WGS sequence"/>
</dbReference>
<evidence type="ECO:0000256" key="1">
    <source>
        <dbReference type="SAM" id="MobiDB-lite"/>
    </source>
</evidence>
<dbReference type="EMBL" id="CAJVCH010182455">
    <property type="protein sequence ID" value="CAG7729669.1"/>
    <property type="molecule type" value="Genomic_DNA"/>
</dbReference>
<organism evidence="2 3">
    <name type="scientific">Allacma fusca</name>
    <dbReference type="NCBI Taxonomy" id="39272"/>
    <lineage>
        <taxon>Eukaryota</taxon>
        <taxon>Metazoa</taxon>
        <taxon>Ecdysozoa</taxon>
        <taxon>Arthropoda</taxon>
        <taxon>Hexapoda</taxon>
        <taxon>Collembola</taxon>
        <taxon>Symphypleona</taxon>
        <taxon>Sminthuridae</taxon>
        <taxon>Allacma</taxon>
    </lineage>
</organism>
<evidence type="ECO:0000313" key="3">
    <source>
        <dbReference type="Proteomes" id="UP000708208"/>
    </source>
</evidence>
<name>A0A8J2K510_9HEXA</name>